<dbReference type="STRING" id="640948.SAMN05216238_101403"/>
<gene>
    <name evidence="4" type="ORF">SAMN05216238_101403</name>
</gene>
<dbReference type="InterPro" id="IPR003607">
    <property type="entry name" value="HD/PDEase_dom"/>
</dbReference>
<keyword evidence="1" id="KW-0472">Membrane</keyword>
<feature type="transmembrane region" description="Helical" evidence="1">
    <location>
        <begin position="109"/>
        <end position="127"/>
    </location>
</feature>
<dbReference type="Pfam" id="PF13487">
    <property type="entry name" value="HD_5"/>
    <property type="match status" value="1"/>
</dbReference>
<evidence type="ECO:0000256" key="1">
    <source>
        <dbReference type="SAM" id="Phobius"/>
    </source>
</evidence>
<accession>A0A1I1SKP1</accession>
<protein>
    <submittedName>
        <fullName evidence="4">HD domain-containing protein</fullName>
    </submittedName>
</protein>
<feature type="transmembrane region" description="Helical" evidence="1">
    <location>
        <begin position="57"/>
        <end position="74"/>
    </location>
</feature>
<feature type="domain" description="HD-GYP" evidence="3">
    <location>
        <begin position="187"/>
        <end position="383"/>
    </location>
</feature>
<dbReference type="PROSITE" id="PS51832">
    <property type="entry name" value="HD_GYP"/>
    <property type="match status" value="1"/>
</dbReference>
<dbReference type="AlphaFoldDB" id="A0A1I1SKP1"/>
<feature type="transmembrane region" description="Helical" evidence="1">
    <location>
        <begin position="156"/>
        <end position="177"/>
    </location>
</feature>
<keyword evidence="1" id="KW-1133">Transmembrane helix</keyword>
<name>A0A1I1SKP1_9BACI</name>
<feature type="transmembrane region" description="Helical" evidence="1">
    <location>
        <begin position="132"/>
        <end position="150"/>
    </location>
</feature>
<dbReference type="SMART" id="SM00471">
    <property type="entry name" value="HDc"/>
    <property type="match status" value="1"/>
</dbReference>
<feature type="domain" description="HD" evidence="2">
    <location>
        <begin position="209"/>
        <end position="332"/>
    </location>
</feature>
<dbReference type="EMBL" id="FOMR01000001">
    <property type="protein sequence ID" value="SFD45228.1"/>
    <property type="molecule type" value="Genomic_DNA"/>
</dbReference>
<dbReference type="CDD" id="cd00077">
    <property type="entry name" value="HDc"/>
    <property type="match status" value="1"/>
</dbReference>
<keyword evidence="1" id="KW-0812">Transmembrane</keyword>
<dbReference type="Pfam" id="PF20971">
    <property type="entry name" value="MASE12"/>
    <property type="match status" value="1"/>
</dbReference>
<dbReference type="PANTHER" id="PTHR43155">
    <property type="entry name" value="CYCLIC DI-GMP PHOSPHODIESTERASE PA4108-RELATED"/>
    <property type="match status" value="1"/>
</dbReference>
<dbReference type="SUPFAM" id="SSF109604">
    <property type="entry name" value="HD-domain/PDEase-like"/>
    <property type="match status" value="1"/>
</dbReference>
<evidence type="ECO:0000313" key="5">
    <source>
        <dbReference type="Proteomes" id="UP000199474"/>
    </source>
</evidence>
<dbReference type="InterPro" id="IPR037522">
    <property type="entry name" value="HD_GYP_dom"/>
</dbReference>
<feature type="transmembrane region" description="Helical" evidence="1">
    <location>
        <begin position="20"/>
        <end position="37"/>
    </location>
</feature>
<dbReference type="Gene3D" id="1.10.3210.10">
    <property type="entry name" value="Hypothetical protein af1432"/>
    <property type="match status" value="1"/>
</dbReference>
<dbReference type="Proteomes" id="UP000199474">
    <property type="component" value="Unassembled WGS sequence"/>
</dbReference>
<dbReference type="PROSITE" id="PS51831">
    <property type="entry name" value="HD"/>
    <property type="match status" value="1"/>
</dbReference>
<evidence type="ECO:0000259" key="2">
    <source>
        <dbReference type="PROSITE" id="PS51831"/>
    </source>
</evidence>
<proteinExistence type="predicted"/>
<feature type="transmembrane region" description="Helical" evidence="1">
    <location>
        <begin position="81"/>
        <end position="103"/>
    </location>
</feature>
<keyword evidence="5" id="KW-1185">Reference proteome</keyword>
<reference evidence="5" key="1">
    <citation type="submission" date="2016-10" db="EMBL/GenBank/DDBJ databases">
        <authorList>
            <person name="Varghese N."/>
            <person name="Submissions S."/>
        </authorList>
    </citation>
    <scope>NUCLEOTIDE SEQUENCE [LARGE SCALE GENOMIC DNA]</scope>
    <source>
        <strain evidence="5">DSM 22530</strain>
    </source>
</reference>
<sequence length="391" mass="45239">MKNLRHEALLYEEKRATIWFLWLFYIIFFVYDITYYYILPATPWSINTPAPNTGLNIIFYIIILSVLPISVHFMKRQRPELVKYILFITYTLMNIFNDLWLYWGDGTPYASGNIAEIVIVLFSPLFINKRFFYTVFIGTVLKFAVIGLVLQDAIVIFPMLMVIVTAMIAFFLLYRFLNYVGALKDSYRKQLEGIVKGVIATLELKDPYTRGHSERVANYALIMVKATGQFNADQLTPIYYACLLHDIGKIYISDTILSKHGTLTEKEFEIIKEHPEIGAKAVQDVEGISDYIDIILYHHERWDGKGYPEGLKGEETPLLARITAIADAFDAMTSSRSYRKALSFEEAYERIIAEKGTQFDPQLVDIFTKIFPELERYSRDRNNGGIKQSLY</sequence>
<evidence type="ECO:0000313" key="4">
    <source>
        <dbReference type="EMBL" id="SFD45228.1"/>
    </source>
</evidence>
<evidence type="ECO:0000259" key="3">
    <source>
        <dbReference type="PROSITE" id="PS51832"/>
    </source>
</evidence>
<dbReference type="InterPro" id="IPR006674">
    <property type="entry name" value="HD_domain"/>
</dbReference>
<organism evidence="4 5">
    <name type="scientific">Lentibacillus persicus</name>
    <dbReference type="NCBI Taxonomy" id="640948"/>
    <lineage>
        <taxon>Bacteria</taxon>
        <taxon>Bacillati</taxon>
        <taxon>Bacillota</taxon>
        <taxon>Bacilli</taxon>
        <taxon>Bacillales</taxon>
        <taxon>Bacillaceae</taxon>
        <taxon>Lentibacillus</taxon>
    </lineage>
</organism>
<dbReference type="RefSeq" id="WP_090080491.1">
    <property type="nucleotide sequence ID" value="NZ_FOMR01000001.1"/>
</dbReference>
<dbReference type="OrthoDB" id="9759601at2"/>
<dbReference type="InterPro" id="IPR048436">
    <property type="entry name" value="MASE12"/>
</dbReference>